<accession>A0A1I7YN46</accession>
<evidence type="ECO:0000313" key="2">
    <source>
        <dbReference type="WBParaSite" id="L893_g18097.t1"/>
    </source>
</evidence>
<proteinExistence type="predicted"/>
<evidence type="ECO:0000313" key="1">
    <source>
        <dbReference type="Proteomes" id="UP000095287"/>
    </source>
</evidence>
<protein>
    <submittedName>
        <fullName evidence="2">Secreted protein</fullName>
    </submittedName>
</protein>
<sequence length="68" mass="7753">MTLPQNLFLSTCTVSGLPGQTFESENIHVSCATLCILFTHSTQFTTALPRYHTNTKRLSSERYRVRDM</sequence>
<organism evidence="1 2">
    <name type="scientific">Steinernema glaseri</name>
    <dbReference type="NCBI Taxonomy" id="37863"/>
    <lineage>
        <taxon>Eukaryota</taxon>
        <taxon>Metazoa</taxon>
        <taxon>Ecdysozoa</taxon>
        <taxon>Nematoda</taxon>
        <taxon>Chromadorea</taxon>
        <taxon>Rhabditida</taxon>
        <taxon>Tylenchina</taxon>
        <taxon>Panagrolaimomorpha</taxon>
        <taxon>Strongyloidoidea</taxon>
        <taxon>Steinernematidae</taxon>
        <taxon>Steinernema</taxon>
    </lineage>
</organism>
<dbReference type="WBParaSite" id="L893_g18097.t1">
    <property type="protein sequence ID" value="L893_g18097.t1"/>
    <property type="gene ID" value="L893_g18097"/>
</dbReference>
<dbReference type="Proteomes" id="UP000095287">
    <property type="component" value="Unplaced"/>
</dbReference>
<keyword evidence="1" id="KW-1185">Reference proteome</keyword>
<dbReference type="AlphaFoldDB" id="A0A1I7YN46"/>
<name>A0A1I7YN46_9BILA</name>
<reference evidence="2" key="1">
    <citation type="submission" date="2016-11" db="UniProtKB">
        <authorList>
            <consortium name="WormBaseParasite"/>
        </authorList>
    </citation>
    <scope>IDENTIFICATION</scope>
</reference>